<dbReference type="PATRIC" id="fig|993516.3.peg.5462"/>
<evidence type="ECO:0000313" key="2">
    <source>
        <dbReference type="EMBL" id="ELP30850.1"/>
    </source>
</evidence>
<feature type="region of interest" description="Disordered" evidence="1">
    <location>
        <begin position="1"/>
        <end position="29"/>
    </location>
</feature>
<dbReference type="Proteomes" id="UP000010959">
    <property type="component" value="Unassembled WGS sequence"/>
</dbReference>
<name>L7CAJ8_RHOBT</name>
<dbReference type="EMBL" id="AMWG01000140">
    <property type="protein sequence ID" value="ELP30850.1"/>
    <property type="molecule type" value="Genomic_DNA"/>
</dbReference>
<proteinExistence type="predicted"/>
<gene>
    <name evidence="2" type="ORF">RBSWK_05116</name>
</gene>
<accession>L7CAJ8</accession>
<reference evidence="2 3" key="1">
    <citation type="journal article" date="2013" name="Mar. Genomics">
        <title>Expression of sulfatases in Rhodopirellula baltica and the diversity of sulfatases in the genus Rhodopirellula.</title>
        <authorList>
            <person name="Wegner C.E."/>
            <person name="Richter-Heitmann T."/>
            <person name="Klindworth A."/>
            <person name="Klockow C."/>
            <person name="Richter M."/>
            <person name="Achstetter T."/>
            <person name="Glockner F.O."/>
            <person name="Harder J."/>
        </authorList>
    </citation>
    <scope>NUCLEOTIDE SEQUENCE [LARGE SCALE GENOMIC DNA]</scope>
    <source>
        <strain evidence="2 3">SWK14</strain>
    </source>
</reference>
<feature type="region of interest" description="Disordered" evidence="1">
    <location>
        <begin position="44"/>
        <end position="65"/>
    </location>
</feature>
<protein>
    <submittedName>
        <fullName evidence="2">Uncharacterized protein</fullName>
    </submittedName>
</protein>
<comment type="caution">
    <text evidence="2">The sequence shown here is derived from an EMBL/GenBank/DDBJ whole genome shotgun (WGS) entry which is preliminary data.</text>
</comment>
<evidence type="ECO:0000256" key="1">
    <source>
        <dbReference type="SAM" id="MobiDB-lite"/>
    </source>
</evidence>
<evidence type="ECO:0000313" key="3">
    <source>
        <dbReference type="Proteomes" id="UP000010959"/>
    </source>
</evidence>
<dbReference type="AlphaFoldDB" id="L7CAJ8"/>
<sequence>MSPSESLSDPSDDDAENDADTKKPRKTLGLTGFLGVGDTELESVTSTMSTSEHVAKNPQKTTTNRGAVERLHQCLHQIEKCDERSVASVLVDAVARALGSDAVERLLTVLNNQAEAVAKRKH</sequence>
<organism evidence="2 3">
    <name type="scientific">Rhodopirellula baltica SWK14</name>
    <dbReference type="NCBI Taxonomy" id="993516"/>
    <lineage>
        <taxon>Bacteria</taxon>
        <taxon>Pseudomonadati</taxon>
        <taxon>Planctomycetota</taxon>
        <taxon>Planctomycetia</taxon>
        <taxon>Pirellulales</taxon>
        <taxon>Pirellulaceae</taxon>
        <taxon>Rhodopirellula</taxon>
    </lineage>
</organism>